<protein>
    <submittedName>
        <fullName evidence="2">Uncharacterized protein</fullName>
    </submittedName>
</protein>
<sequence>MKFFNCNLFLLSIFFFFFVFISFSSSEEIFDMGNLPISEKRLAYNLIQIYKETIIAQNNFYVNFENTQKMFNELKKENNNNNSSSSFLQVKSKGPVEEETIWRALYDTQLRRSPPTEEVHVYSTENVEKEYEQAKLDAFKSQINIMKKNFEKNLQYMNEELARQKNIKVLLNQTTLLEEQINKIPKNNSYKNGPIKKTYSTKIQC</sequence>
<dbReference type="Proteomes" id="UP000220158">
    <property type="component" value="Chromosome 2"/>
</dbReference>
<dbReference type="GeneID" id="39734489"/>
<feature type="chain" id="PRO_5009619014" evidence="1">
    <location>
        <begin position="27"/>
        <end position="205"/>
    </location>
</feature>
<dbReference type="EMBL" id="LN835297">
    <property type="protein sequence ID" value="CRH03045.1"/>
    <property type="molecule type" value="Genomic_DNA"/>
</dbReference>
<keyword evidence="1" id="KW-0732">Signal</keyword>
<feature type="signal peptide" evidence="1">
    <location>
        <begin position="1"/>
        <end position="26"/>
    </location>
</feature>
<gene>
    <name evidence="2" type="ORF">PRELSG_0207100</name>
</gene>
<keyword evidence="3" id="KW-1185">Reference proteome</keyword>
<dbReference type="VEuPathDB" id="PlasmoDB:PRELSG_0207100"/>
<evidence type="ECO:0000256" key="1">
    <source>
        <dbReference type="SAM" id="SignalP"/>
    </source>
</evidence>
<reference evidence="2 3" key="1">
    <citation type="submission" date="2015-04" db="EMBL/GenBank/DDBJ databases">
        <authorList>
            <consortium name="Pathogen Informatics"/>
        </authorList>
    </citation>
    <scope>NUCLEOTIDE SEQUENCE [LARGE SCALE GENOMIC DNA]</scope>
    <source>
        <strain evidence="2 3">SGS1</strain>
    </source>
</reference>
<proteinExistence type="predicted"/>
<accession>A0A1J1HGT5</accession>
<dbReference type="OrthoDB" id="375837at2759"/>
<name>A0A1J1HGT5_PLARL</name>
<evidence type="ECO:0000313" key="2">
    <source>
        <dbReference type="EMBL" id="CRH03045.1"/>
    </source>
</evidence>
<dbReference type="AlphaFoldDB" id="A0A1J1HGT5"/>
<dbReference type="KEGG" id="prel:PRELSG_0207100"/>
<organism evidence="2 3">
    <name type="scientific">Plasmodium relictum</name>
    <dbReference type="NCBI Taxonomy" id="85471"/>
    <lineage>
        <taxon>Eukaryota</taxon>
        <taxon>Sar</taxon>
        <taxon>Alveolata</taxon>
        <taxon>Apicomplexa</taxon>
        <taxon>Aconoidasida</taxon>
        <taxon>Haemosporida</taxon>
        <taxon>Plasmodiidae</taxon>
        <taxon>Plasmodium</taxon>
        <taxon>Plasmodium (Haemamoeba)</taxon>
    </lineage>
</organism>
<dbReference type="RefSeq" id="XP_028535532.1">
    <property type="nucleotide sequence ID" value="XM_028679854.1"/>
</dbReference>
<evidence type="ECO:0000313" key="3">
    <source>
        <dbReference type="Proteomes" id="UP000220158"/>
    </source>
</evidence>